<protein>
    <submittedName>
        <fullName evidence="2">Uncharacterized protein</fullName>
    </submittedName>
</protein>
<dbReference type="InParanoid" id="D6WUW8"/>
<name>D6WUW8_TRICA</name>
<evidence type="ECO:0000256" key="1">
    <source>
        <dbReference type="SAM" id="MobiDB-lite"/>
    </source>
</evidence>
<feature type="region of interest" description="Disordered" evidence="1">
    <location>
        <begin position="66"/>
        <end position="90"/>
    </location>
</feature>
<dbReference type="AlphaFoldDB" id="D6WUW8"/>
<keyword evidence="3" id="KW-1185">Reference proteome</keyword>
<dbReference type="EMBL" id="KQ971363">
    <property type="protein sequence ID" value="EFA07783.1"/>
    <property type="molecule type" value="Genomic_DNA"/>
</dbReference>
<evidence type="ECO:0000313" key="2">
    <source>
        <dbReference type="EMBL" id="EFA07783.1"/>
    </source>
</evidence>
<sequence length="114" mass="13432">MSTTMQLLRNHGHWSRSIVQEAKSNTQSKLDHRKNNPKFELASTFESFSGGLRRHQQRKPNHLLYQRTVSDSSHGRMDTHTTKQERSLEKDDDGWIKTRQTRVLNYRNVIIAML</sequence>
<reference evidence="2 3" key="2">
    <citation type="journal article" date="2010" name="Nucleic Acids Res.">
        <title>BeetleBase in 2010: revisions to provide comprehensive genomic information for Tribolium castaneum.</title>
        <authorList>
            <person name="Kim H.S."/>
            <person name="Murphy T."/>
            <person name="Xia J."/>
            <person name="Caragea D."/>
            <person name="Park Y."/>
            <person name="Beeman R.W."/>
            <person name="Lorenzen M.D."/>
            <person name="Butcher S."/>
            <person name="Manak J.R."/>
            <person name="Brown S.J."/>
        </authorList>
    </citation>
    <scope>GENOME REANNOTATION</scope>
    <source>
        <strain evidence="2 3">Georgia GA2</strain>
    </source>
</reference>
<dbReference type="Proteomes" id="UP000007266">
    <property type="component" value="Linkage group 8"/>
</dbReference>
<feature type="compositionally biased region" description="Basic and acidic residues" evidence="1">
    <location>
        <begin position="73"/>
        <end position="90"/>
    </location>
</feature>
<gene>
    <name evidence="2" type="primary">GLEAN_05340</name>
    <name evidence="2" type="ORF">TcasGA2_TC005340</name>
</gene>
<organism evidence="2 3">
    <name type="scientific">Tribolium castaneum</name>
    <name type="common">Red flour beetle</name>
    <dbReference type="NCBI Taxonomy" id="7070"/>
    <lineage>
        <taxon>Eukaryota</taxon>
        <taxon>Metazoa</taxon>
        <taxon>Ecdysozoa</taxon>
        <taxon>Arthropoda</taxon>
        <taxon>Hexapoda</taxon>
        <taxon>Insecta</taxon>
        <taxon>Pterygota</taxon>
        <taxon>Neoptera</taxon>
        <taxon>Endopterygota</taxon>
        <taxon>Coleoptera</taxon>
        <taxon>Polyphaga</taxon>
        <taxon>Cucujiformia</taxon>
        <taxon>Tenebrionidae</taxon>
        <taxon>Tenebrionidae incertae sedis</taxon>
        <taxon>Tribolium</taxon>
    </lineage>
</organism>
<proteinExistence type="predicted"/>
<dbReference type="HOGENOM" id="CLU_2124242_0_0_1"/>
<evidence type="ECO:0000313" key="3">
    <source>
        <dbReference type="Proteomes" id="UP000007266"/>
    </source>
</evidence>
<accession>D6WUW8</accession>
<reference evidence="2 3" key="1">
    <citation type="journal article" date="2008" name="Nature">
        <title>The genome of the model beetle and pest Tribolium castaneum.</title>
        <authorList>
            <consortium name="Tribolium Genome Sequencing Consortium"/>
            <person name="Richards S."/>
            <person name="Gibbs R.A."/>
            <person name="Weinstock G.M."/>
            <person name="Brown S.J."/>
            <person name="Denell R."/>
            <person name="Beeman R.W."/>
            <person name="Gibbs R."/>
            <person name="Beeman R.W."/>
            <person name="Brown S.J."/>
            <person name="Bucher G."/>
            <person name="Friedrich M."/>
            <person name="Grimmelikhuijzen C.J."/>
            <person name="Klingler M."/>
            <person name="Lorenzen M."/>
            <person name="Richards S."/>
            <person name="Roth S."/>
            <person name="Schroder R."/>
            <person name="Tautz D."/>
            <person name="Zdobnov E.M."/>
            <person name="Muzny D."/>
            <person name="Gibbs R.A."/>
            <person name="Weinstock G.M."/>
            <person name="Attaway T."/>
            <person name="Bell S."/>
            <person name="Buhay C.J."/>
            <person name="Chandrabose M.N."/>
            <person name="Chavez D."/>
            <person name="Clerk-Blankenburg K.P."/>
            <person name="Cree A."/>
            <person name="Dao M."/>
            <person name="Davis C."/>
            <person name="Chacko J."/>
            <person name="Dinh H."/>
            <person name="Dugan-Rocha S."/>
            <person name="Fowler G."/>
            <person name="Garner T.T."/>
            <person name="Garnes J."/>
            <person name="Gnirke A."/>
            <person name="Hawes A."/>
            <person name="Hernandez J."/>
            <person name="Hines S."/>
            <person name="Holder M."/>
            <person name="Hume J."/>
            <person name="Jhangiani S.N."/>
            <person name="Joshi V."/>
            <person name="Khan Z.M."/>
            <person name="Jackson L."/>
            <person name="Kovar C."/>
            <person name="Kowis A."/>
            <person name="Lee S."/>
            <person name="Lewis L.R."/>
            <person name="Margolis J."/>
            <person name="Morgan M."/>
            <person name="Nazareth L.V."/>
            <person name="Nguyen N."/>
            <person name="Okwuonu G."/>
            <person name="Parker D."/>
            <person name="Richards S."/>
            <person name="Ruiz S.J."/>
            <person name="Santibanez J."/>
            <person name="Savard J."/>
            <person name="Scherer S.E."/>
            <person name="Schneider B."/>
            <person name="Sodergren E."/>
            <person name="Tautz D."/>
            <person name="Vattahil S."/>
            <person name="Villasana D."/>
            <person name="White C.S."/>
            <person name="Wright R."/>
            <person name="Park Y."/>
            <person name="Beeman R.W."/>
            <person name="Lord J."/>
            <person name="Oppert B."/>
            <person name="Lorenzen M."/>
            <person name="Brown S."/>
            <person name="Wang L."/>
            <person name="Savard J."/>
            <person name="Tautz D."/>
            <person name="Richards S."/>
            <person name="Weinstock G."/>
            <person name="Gibbs R.A."/>
            <person name="Liu Y."/>
            <person name="Worley K."/>
            <person name="Weinstock G."/>
            <person name="Elsik C.G."/>
            <person name="Reese J.T."/>
            <person name="Elhaik E."/>
            <person name="Landan G."/>
            <person name="Graur D."/>
            <person name="Arensburger P."/>
            <person name="Atkinson P."/>
            <person name="Beeman R.W."/>
            <person name="Beidler J."/>
            <person name="Brown S.J."/>
            <person name="Demuth J.P."/>
            <person name="Drury D.W."/>
            <person name="Du Y.Z."/>
            <person name="Fujiwara H."/>
            <person name="Lorenzen M."/>
            <person name="Maselli V."/>
            <person name="Osanai M."/>
            <person name="Park Y."/>
            <person name="Robertson H.M."/>
            <person name="Tu Z."/>
            <person name="Wang J.J."/>
            <person name="Wang S."/>
            <person name="Richards S."/>
            <person name="Song H."/>
            <person name="Zhang L."/>
            <person name="Sodergren E."/>
            <person name="Werner D."/>
            <person name="Stanke M."/>
            <person name="Morgenstern B."/>
            <person name="Solovyev V."/>
            <person name="Kosarev P."/>
            <person name="Brown G."/>
            <person name="Chen H.C."/>
            <person name="Ermolaeva O."/>
            <person name="Hlavina W."/>
            <person name="Kapustin Y."/>
            <person name="Kiryutin B."/>
            <person name="Kitts P."/>
            <person name="Maglott D."/>
            <person name="Pruitt K."/>
            <person name="Sapojnikov V."/>
            <person name="Souvorov A."/>
            <person name="Mackey A.J."/>
            <person name="Waterhouse R.M."/>
            <person name="Wyder S."/>
            <person name="Zdobnov E.M."/>
            <person name="Zdobnov E.M."/>
            <person name="Wyder S."/>
            <person name="Kriventseva E.V."/>
            <person name="Kadowaki T."/>
            <person name="Bork P."/>
            <person name="Aranda M."/>
            <person name="Bao R."/>
            <person name="Beermann A."/>
            <person name="Berns N."/>
            <person name="Bolognesi R."/>
            <person name="Bonneton F."/>
            <person name="Bopp D."/>
            <person name="Brown S.J."/>
            <person name="Bucher G."/>
            <person name="Butts T."/>
            <person name="Chaumot A."/>
            <person name="Denell R.E."/>
            <person name="Ferrier D.E."/>
            <person name="Friedrich M."/>
            <person name="Gordon C.M."/>
            <person name="Jindra M."/>
            <person name="Klingler M."/>
            <person name="Lan Q."/>
            <person name="Lattorff H.M."/>
            <person name="Laudet V."/>
            <person name="von Levetsow C."/>
            <person name="Liu Z."/>
            <person name="Lutz R."/>
            <person name="Lynch J.A."/>
            <person name="da Fonseca R.N."/>
            <person name="Posnien N."/>
            <person name="Reuter R."/>
            <person name="Roth S."/>
            <person name="Savard J."/>
            <person name="Schinko J.B."/>
            <person name="Schmitt C."/>
            <person name="Schoppmeier M."/>
            <person name="Schroder R."/>
            <person name="Shippy T.D."/>
            <person name="Simonnet F."/>
            <person name="Marques-Souza H."/>
            <person name="Tautz D."/>
            <person name="Tomoyasu Y."/>
            <person name="Trauner J."/>
            <person name="Van der Zee M."/>
            <person name="Vervoort M."/>
            <person name="Wittkopp N."/>
            <person name="Wimmer E.A."/>
            <person name="Yang X."/>
            <person name="Jones A.K."/>
            <person name="Sattelle D.B."/>
            <person name="Ebert P.R."/>
            <person name="Nelson D."/>
            <person name="Scott J.G."/>
            <person name="Beeman R.W."/>
            <person name="Muthukrishnan S."/>
            <person name="Kramer K.J."/>
            <person name="Arakane Y."/>
            <person name="Beeman R.W."/>
            <person name="Zhu Q."/>
            <person name="Hogenkamp D."/>
            <person name="Dixit R."/>
            <person name="Oppert B."/>
            <person name="Jiang H."/>
            <person name="Zou Z."/>
            <person name="Marshall J."/>
            <person name="Elpidina E."/>
            <person name="Vinokurov K."/>
            <person name="Oppert C."/>
            <person name="Zou Z."/>
            <person name="Evans J."/>
            <person name="Lu Z."/>
            <person name="Zhao P."/>
            <person name="Sumathipala N."/>
            <person name="Altincicek B."/>
            <person name="Vilcinskas A."/>
            <person name="Williams M."/>
            <person name="Hultmark D."/>
            <person name="Hetru C."/>
            <person name="Jiang H."/>
            <person name="Grimmelikhuijzen C.J."/>
            <person name="Hauser F."/>
            <person name="Cazzamali G."/>
            <person name="Williamson M."/>
            <person name="Park Y."/>
            <person name="Li B."/>
            <person name="Tanaka Y."/>
            <person name="Predel R."/>
            <person name="Neupert S."/>
            <person name="Schachtner J."/>
            <person name="Verleyen P."/>
            <person name="Raible F."/>
            <person name="Bork P."/>
            <person name="Friedrich M."/>
            <person name="Walden K.K."/>
            <person name="Robertson H.M."/>
            <person name="Angeli S."/>
            <person name="Foret S."/>
            <person name="Bucher G."/>
            <person name="Schuetz S."/>
            <person name="Maleszka R."/>
            <person name="Wimmer E.A."/>
            <person name="Beeman R.W."/>
            <person name="Lorenzen M."/>
            <person name="Tomoyasu Y."/>
            <person name="Miller S.C."/>
            <person name="Grossmann D."/>
            <person name="Bucher G."/>
        </authorList>
    </citation>
    <scope>NUCLEOTIDE SEQUENCE [LARGE SCALE GENOMIC DNA]</scope>
    <source>
        <strain evidence="2 3">Georgia GA2</strain>
    </source>
</reference>